<organism evidence="1 2">
    <name type="scientific">Yoonia litorea</name>
    <dbReference type="NCBI Taxonomy" id="1123755"/>
    <lineage>
        <taxon>Bacteria</taxon>
        <taxon>Pseudomonadati</taxon>
        <taxon>Pseudomonadota</taxon>
        <taxon>Alphaproteobacteria</taxon>
        <taxon>Rhodobacterales</taxon>
        <taxon>Paracoccaceae</taxon>
        <taxon>Yoonia</taxon>
    </lineage>
</organism>
<dbReference type="AlphaFoldDB" id="A0A1I6MX78"/>
<accession>A0A1I6MX78</accession>
<evidence type="ECO:0000313" key="1">
    <source>
        <dbReference type="EMBL" id="SFS20264.1"/>
    </source>
</evidence>
<protein>
    <recommendedName>
        <fullName evidence="3">DUF2793 domain-containing protein</fullName>
    </recommendedName>
</protein>
<dbReference type="Proteomes" id="UP000198926">
    <property type="component" value="Unassembled WGS sequence"/>
</dbReference>
<sequence length="128" mass="13710">MVDDPLRKKSQMTDVTAKLSLPVMMPAQAQKHVTHNEALELLDLIVQLTLESDQAAIAPPSPQEGQSWGIGVGATGVWAGRDGMIASWRGGGWLFVNPAEGWTAWCKSDLTLKVYSGGSWQPLAALAP</sequence>
<dbReference type="InterPro" id="IPR021251">
    <property type="entry name" value="DUF2793"/>
</dbReference>
<reference evidence="1 2" key="1">
    <citation type="submission" date="2016-10" db="EMBL/GenBank/DDBJ databases">
        <authorList>
            <person name="de Groot N.N."/>
        </authorList>
    </citation>
    <scope>NUCLEOTIDE SEQUENCE [LARGE SCALE GENOMIC DNA]</scope>
    <source>
        <strain evidence="1 2">DSM 29433</strain>
    </source>
</reference>
<evidence type="ECO:0008006" key="3">
    <source>
        <dbReference type="Google" id="ProtNLM"/>
    </source>
</evidence>
<dbReference type="STRING" id="1123755.SAMN05444714_2553"/>
<proteinExistence type="predicted"/>
<dbReference type="Pfam" id="PF10983">
    <property type="entry name" value="DUF2793"/>
    <property type="match status" value="1"/>
</dbReference>
<dbReference type="EMBL" id="FOZM01000002">
    <property type="protein sequence ID" value="SFS20264.1"/>
    <property type="molecule type" value="Genomic_DNA"/>
</dbReference>
<evidence type="ECO:0000313" key="2">
    <source>
        <dbReference type="Proteomes" id="UP000198926"/>
    </source>
</evidence>
<name>A0A1I6MX78_9RHOB</name>
<gene>
    <name evidence="1" type="ORF">SAMN05444714_2553</name>
</gene>
<keyword evidence="2" id="KW-1185">Reference proteome</keyword>